<dbReference type="InterPro" id="IPR036957">
    <property type="entry name" value="Znf_PARP_sf"/>
</dbReference>
<dbReference type="GO" id="GO:0008270">
    <property type="term" value="F:zinc ion binding"/>
    <property type="evidence" value="ECO:0007669"/>
    <property type="project" value="UniProtKB-KW"/>
</dbReference>
<keyword evidence="3" id="KW-0862">Zinc</keyword>
<evidence type="ECO:0000256" key="2">
    <source>
        <dbReference type="ARBA" id="ARBA00022771"/>
    </source>
</evidence>
<sequence length="175" mass="19179">MPNTFEPAATGRSKCRGCGIAIAKGELRFGERVPNAFGEGEATQWFHPLCAAFKRPDAVIAGLETAAPDLPDRATLERVAKTSSAHARLQRIDGAERSPTGQAKCRHCKEPIEKGTWRIRLVFYEEGMFSPGGYVHMACRGPYFESTELVEPVLHFSPALSVTDREELKAAMEAS</sequence>
<dbReference type="EMBL" id="CP053069">
    <property type="protein sequence ID" value="QJR12951.1"/>
    <property type="molecule type" value="Genomic_DNA"/>
</dbReference>
<dbReference type="AlphaFoldDB" id="A0A6M4H0B9"/>
<dbReference type="Pfam" id="PF00645">
    <property type="entry name" value="zf-PARP"/>
    <property type="match status" value="1"/>
</dbReference>
<dbReference type="Proteomes" id="UP000501534">
    <property type="component" value="Chromosome"/>
</dbReference>
<name>A0A6M4H0B9_9PROT</name>
<dbReference type="SMART" id="SM01336">
    <property type="entry name" value="zf-PARP"/>
    <property type="match status" value="2"/>
</dbReference>
<proteinExistence type="predicted"/>
<evidence type="ECO:0000313" key="5">
    <source>
        <dbReference type="EMBL" id="QJR12951.1"/>
    </source>
</evidence>
<dbReference type="GO" id="GO:0003677">
    <property type="term" value="F:DNA binding"/>
    <property type="evidence" value="ECO:0007669"/>
    <property type="project" value="InterPro"/>
</dbReference>
<dbReference type="Gene3D" id="3.30.1740.10">
    <property type="entry name" value="Zinc finger, PARP-type"/>
    <property type="match status" value="2"/>
</dbReference>
<keyword evidence="6" id="KW-1185">Reference proteome</keyword>
<accession>A0A6M4H0B9</accession>
<feature type="domain" description="PARP-type" evidence="4">
    <location>
        <begin position="3"/>
        <end position="77"/>
    </location>
</feature>
<keyword evidence="1" id="KW-0479">Metal-binding</keyword>
<dbReference type="KEGG" id="uru:DSM104443_04045"/>
<dbReference type="InterPro" id="IPR001510">
    <property type="entry name" value="Znf_PARP"/>
</dbReference>
<keyword evidence="2" id="KW-0863">Zinc-finger</keyword>
<organism evidence="5 6">
    <name type="scientific">Usitatibacter rugosus</name>
    <dbReference type="NCBI Taxonomy" id="2732067"/>
    <lineage>
        <taxon>Bacteria</taxon>
        <taxon>Pseudomonadati</taxon>
        <taxon>Pseudomonadota</taxon>
        <taxon>Betaproteobacteria</taxon>
        <taxon>Nitrosomonadales</taxon>
        <taxon>Usitatibacteraceae</taxon>
        <taxon>Usitatibacter</taxon>
    </lineage>
</organism>
<gene>
    <name evidence="5" type="ORF">DSM104443_04045</name>
</gene>
<evidence type="ECO:0000256" key="1">
    <source>
        <dbReference type="ARBA" id="ARBA00022723"/>
    </source>
</evidence>
<evidence type="ECO:0000313" key="6">
    <source>
        <dbReference type="Proteomes" id="UP000501534"/>
    </source>
</evidence>
<dbReference type="PROSITE" id="PS00347">
    <property type="entry name" value="ZF_PARP_1"/>
    <property type="match status" value="1"/>
</dbReference>
<protein>
    <recommendedName>
        <fullName evidence="4">PARP-type domain-containing protein</fullName>
    </recommendedName>
</protein>
<feature type="domain" description="PARP-type" evidence="4">
    <location>
        <begin position="93"/>
        <end position="175"/>
    </location>
</feature>
<evidence type="ECO:0000256" key="3">
    <source>
        <dbReference type="ARBA" id="ARBA00022833"/>
    </source>
</evidence>
<dbReference type="SUPFAM" id="SSF57716">
    <property type="entry name" value="Glucocorticoid receptor-like (DNA-binding domain)"/>
    <property type="match status" value="2"/>
</dbReference>
<reference evidence="5 6" key="1">
    <citation type="submission" date="2020-04" db="EMBL/GenBank/DDBJ databases">
        <title>Usitatibacter rugosus gen. nov., sp. nov. and Usitatibacter palustris sp. nov., novel members of Usitatibacteraceae fam. nov. within the order Nitrosomonadales isolated from soil.</title>
        <authorList>
            <person name="Huber K.J."/>
            <person name="Neumann-Schaal M."/>
            <person name="Geppert A."/>
            <person name="Luckner M."/>
            <person name="Wanner G."/>
            <person name="Overmann J."/>
        </authorList>
    </citation>
    <scope>NUCLEOTIDE SEQUENCE [LARGE SCALE GENOMIC DNA]</scope>
    <source>
        <strain evidence="5 6">0125_3</strain>
    </source>
</reference>
<dbReference type="PROSITE" id="PS50064">
    <property type="entry name" value="ZF_PARP_2"/>
    <property type="match status" value="2"/>
</dbReference>
<evidence type="ECO:0000259" key="4">
    <source>
        <dbReference type="PROSITE" id="PS50064"/>
    </source>
</evidence>
<dbReference type="RefSeq" id="WP_171095608.1">
    <property type="nucleotide sequence ID" value="NZ_CP053069.1"/>
</dbReference>